<keyword evidence="2 4" id="KW-0689">Ribosomal protein</keyword>
<evidence type="ECO:0000256" key="5">
    <source>
        <dbReference type="SAM" id="MobiDB-lite"/>
    </source>
</evidence>
<dbReference type="PANTHER" id="PTHR12884">
    <property type="entry name" value="60S RIBOSOMAL PROTEIN L29"/>
    <property type="match status" value="1"/>
</dbReference>
<evidence type="ECO:0000256" key="1">
    <source>
        <dbReference type="ARBA" id="ARBA00010247"/>
    </source>
</evidence>
<organism evidence="6 7">
    <name type="scientific">Vairimorpha ceranae</name>
    <dbReference type="NCBI Taxonomy" id="40302"/>
    <lineage>
        <taxon>Eukaryota</taxon>
        <taxon>Fungi</taxon>
        <taxon>Fungi incertae sedis</taxon>
        <taxon>Microsporidia</taxon>
        <taxon>Nosematidae</taxon>
        <taxon>Vairimorpha</taxon>
    </lineage>
</organism>
<proteinExistence type="inferred from homology"/>
<comment type="similarity">
    <text evidence="1 4">Belongs to the eukaryotic ribosomal protein eL29 family.</text>
</comment>
<evidence type="ECO:0000256" key="2">
    <source>
        <dbReference type="ARBA" id="ARBA00022980"/>
    </source>
</evidence>
<dbReference type="OrthoDB" id="996720at2759"/>
<dbReference type="GO" id="GO:0003735">
    <property type="term" value="F:structural constituent of ribosome"/>
    <property type="evidence" value="ECO:0007669"/>
    <property type="project" value="UniProtKB-UniRule"/>
</dbReference>
<evidence type="ECO:0000313" key="6">
    <source>
        <dbReference type="EMBL" id="KKO73823.1"/>
    </source>
</evidence>
<accession>A0A0F9WL44</accession>
<dbReference type="EMBL" id="JPQZ01000218">
    <property type="protein sequence ID" value="KKO73823.1"/>
    <property type="molecule type" value="Genomic_DNA"/>
</dbReference>
<dbReference type="GO" id="GO:0002181">
    <property type="term" value="P:cytoplasmic translation"/>
    <property type="evidence" value="ECO:0007669"/>
    <property type="project" value="TreeGrafter"/>
</dbReference>
<reference evidence="6 7" key="1">
    <citation type="journal article" date="2015" name="Environ. Microbiol.">
        <title>Genome analyses suggest the presence of polyploidy and recent human-driven expansions in eight global populations of the honeybee pathogen Nosema ceranae.</title>
        <authorList>
            <person name="Pelin A."/>
            <person name="Selman M."/>
            <person name="Aris-Brosou S."/>
            <person name="Farinelli L."/>
            <person name="Corradi N."/>
        </authorList>
    </citation>
    <scope>NUCLEOTIDE SEQUENCE [LARGE SCALE GENOMIC DNA]</scope>
    <source>
        <strain evidence="6 7">PA08 1199</strain>
    </source>
</reference>
<protein>
    <recommendedName>
        <fullName evidence="4">60S ribosomal protein L29</fullName>
    </recommendedName>
</protein>
<dbReference type="AlphaFoldDB" id="A0A0F9WL44"/>
<feature type="region of interest" description="Disordered" evidence="5">
    <location>
        <begin position="1"/>
        <end position="20"/>
    </location>
</feature>
<evidence type="ECO:0000313" key="7">
    <source>
        <dbReference type="Proteomes" id="UP000034350"/>
    </source>
</evidence>
<keyword evidence="3 4" id="KW-0687">Ribonucleoprotein</keyword>
<dbReference type="InterPro" id="IPR002673">
    <property type="entry name" value="Ribosomal_eL29"/>
</dbReference>
<dbReference type="Gene3D" id="6.10.140.1730">
    <property type="match status" value="1"/>
</dbReference>
<dbReference type="RefSeq" id="XP_024329565.1">
    <property type="nucleotide sequence ID" value="XM_024474609.1"/>
</dbReference>
<evidence type="ECO:0000256" key="3">
    <source>
        <dbReference type="ARBA" id="ARBA00023274"/>
    </source>
</evidence>
<dbReference type="PANTHER" id="PTHR12884:SF0">
    <property type="entry name" value="60S RIBOSOMAL PROTEIN L29"/>
    <property type="match status" value="1"/>
</dbReference>
<sequence length="55" mass="6374">MAKKKNGTLANKNYKDHRNGIKREKIGKLLDLPGVNTKFLRNMRYAREGLKNTTE</sequence>
<name>A0A0F9WL44_9MICR</name>
<dbReference type="Proteomes" id="UP000034350">
    <property type="component" value="Unassembled WGS sequence"/>
</dbReference>
<comment type="caution">
    <text evidence="6">The sequence shown here is derived from an EMBL/GenBank/DDBJ whole genome shotgun (WGS) entry which is preliminary data.</text>
</comment>
<evidence type="ECO:0000256" key="4">
    <source>
        <dbReference type="RuleBase" id="RU364026"/>
    </source>
</evidence>
<dbReference type="GO" id="GO:0022625">
    <property type="term" value="C:cytosolic large ribosomal subunit"/>
    <property type="evidence" value="ECO:0007669"/>
    <property type="project" value="TreeGrafter"/>
</dbReference>
<dbReference type="Pfam" id="PF01779">
    <property type="entry name" value="Ribosomal_L29e"/>
    <property type="match status" value="1"/>
</dbReference>
<keyword evidence="7" id="KW-1185">Reference proteome</keyword>
<dbReference type="GeneID" id="36319534"/>
<dbReference type="VEuPathDB" id="MicrosporidiaDB:AAJ76_2180002992"/>
<gene>
    <name evidence="6" type="ORF">AAJ76_2180002992</name>
</gene>